<evidence type="ECO:0000313" key="11">
    <source>
        <dbReference type="Proteomes" id="UP001253595"/>
    </source>
</evidence>
<dbReference type="PANTHER" id="PTHR30469">
    <property type="entry name" value="MULTIDRUG RESISTANCE PROTEIN MDTA"/>
    <property type="match status" value="1"/>
</dbReference>
<feature type="domain" description="Multidrug resistance protein MdtA-like C-terminal permuted SH3" evidence="9">
    <location>
        <begin position="379"/>
        <end position="416"/>
    </location>
</feature>
<dbReference type="Gene3D" id="2.40.30.170">
    <property type="match status" value="1"/>
</dbReference>
<comment type="subcellular location">
    <subcellularLocation>
        <location evidence="1">Cell membrane</location>
    </subcellularLocation>
</comment>
<dbReference type="Pfam" id="PF25917">
    <property type="entry name" value="BSH_RND"/>
    <property type="match status" value="1"/>
</dbReference>
<sequence length="443" mass="48651">MNLPVSKHRFFHSRMGAIALLVSVLILAGLLWRSVFYDEEAEIVYTTELVARGDIENLVTATGTLQPQDYVDVGAQVSGQLKKLHVEVGSEVKAGDLLAEIDATVYAAKVDATRAQLRNQQAQLQEREAQLTLAGINFKRQKNLLSEDATTTEAVETADANLKSAQAQLKSLQAQIQQTESTLRVEAANLNYARIYSPIDGTVVSITSRQGQTLNTNQMAPTIMRIADLSTMTVQTQVSEADIGKLRVEMPVYFTTLGSQGRRWYSKINRIQPTPEVLNNVILYNALFDVPNESRVLMTQMSTQVFFIESQAKDVLLVPMSAVSFASPRGDRPQGESPKGDQANAPPPTEEQKAEWKKRRDETKESVDKSAHRPRPAMVKVMGEDGDIEERKVLVGVTNRVQAQIIEGLNEGEKVVSGSSRPSQQKPVAGMGMGGPGMGMGRR</sequence>
<feature type="domain" description="Multidrug resistance protein MdtA-like barrel-sandwich hybrid" evidence="7">
    <location>
        <begin position="71"/>
        <end position="223"/>
    </location>
</feature>
<dbReference type="InterPro" id="IPR058625">
    <property type="entry name" value="MdtA-like_BSH"/>
</dbReference>
<organism evidence="10 11">
    <name type="scientific">Cellvibrio fibrivorans</name>
    <dbReference type="NCBI Taxonomy" id="126350"/>
    <lineage>
        <taxon>Bacteria</taxon>
        <taxon>Pseudomonadati</taxon>
        <taxon>Pseudomonadota</taxon>
        <taxon>Gammaproteobacteria</taxon>
        <taxon>Cellvibrionales</taxon>
        <taxon>Cellvibrionaceae</taxon>
        <taxon>Cellvibrio</taxon>
    </lineage>
</organism>
<reference evidence="10 11" key="1">
    <citation type="submission" date="2023-07" db="EMBL/GenBank/DDBJ databases">
        <title>Sorghum-associated microbial communities from plants grown in Nebraska, USA.</title>
        <authorList>
            <person name="Schachtman D."/>
        </authorList>
    </citation>
    <scope>NUCLEOTIDE SEQUENCE [LARGE SCALE GENOMIC DNA]</scope>
    <source>
        <strain evidence="10 11">BE190</strain>
    </source>
</reference>
<keyword evidence="11" id="KW-1185">Reference proteome</keyword>
<evidence type="ECO:0000256" key="6">
    <source>
        <dbReference type="SAM" id="MobiDB-lite"/>
    </source>
</evidence>
<evidence type="ECO:0000259" key="7">
    <source>
        <dbReference type="Pfam" id="PF25917"/>
    </source>
</evidence>
<feature type="compositionally biased region" description="Polar residues" evidence="6">
    <location>
        <begin position="417"/>
        <end position="426"/>
    </location>
</feature>
<dbReference type="InterPro" id="IPR058627">
    <property type="entry name" value="MdtA-like_C"/>
</dbReference>
<dbReference type="SUPFAM" id="SSF111369">
    <property type="entry name" value="HlyD-like secretion proteins"/>
    <property type="match status" value="1"/>
</dbReference>
<feature type="domain" description="Multidrug resistance protein MdtA-like beta-barrel" evidence="8">
    <location>
        <begin position="231"/>
        <end position="305"/>
    </location>
</feature>
<dbReference type="InterPro" id="IPR030190">
    <property type="entry name" value="MacA_alpha-hairpin_sf"/>
</dbReference>
<dbReference type="Gene3D" id="6.10.140.1990">
    <property type="match status" value="1"/>
</dbReference>
<protein>
    <submittedName>
        <fullName evidence="10">Macrolide-specific efflux system membrane fusion protein</fullName>
    </submittedName>
</protein>
<feature type="region of interest" description="Disordered" evidence="6">
    <location>
        <begin position="326"/>
        <end position="381"/>
    </location>
</feature>
<feature type="region of interest" description="Disordered" evidence="6">
    <location>
        <begin position="412"/>
        <end position="443"/>
    </location>
</feature>
<evidence type="ECO:0000256" key="1">
    <source>
        <dbReference type="ARBA" id="ARBA00004236"/>
    </source>
</evidence>
<dbReference type="Gene3D" id="2.40.50.100">
    <property type="match status" value="1"/>
</dbReference>
<gene>
    <name evidence="10" type="ORF">J2X05_003057</name>
</gene>
<evidence type="ECO:0000259" key="8">
    <source>
        <dbReference type="Pfam" id="PF25944"/>
    </source>
</evidence>
<evidence type="ECO:0000259" key="9">
    <source>
        <dbReference type="Pfam" id="PF25967"/>
    </source>
</evidence>
<proteinExistence type="inferred from homology"/>
<dbReference type="Gene3D" id="6.20.50.140">
    <property type="match status" value="1"/>
</dbReference>
<dbReference type="PANTHER" id="PTHR30469:SF33">
    <property type="entry name" value="SLR1207 PROTEIN"/>
    <property type="match status" value="1"/>
</dbReference>
<keyword evidence="3" id="KW-0813">Transport</keyword>
<name>A0ABU1V0P7_9GAMM</name>
<feature type="coiled-coil region" evidence="5">
    <location>
        <begin position="107"/>
        <end position="189"/>
    </location>
</feature>
<dbReference type="Proteomes" id="UP001253595">
    <property type="component" value="Unassembled WGS sequence"/>
</dbReference>
<feature type="compositionally biased region" description="Gly residues" evidence="6">
    <location>
        <begin position="431"/>
        <end position="443"/>
    </location>
</feature>
<dbReference type="Pfam" id="PF25967">
    <property type="entry name" value="RND-MFP_C"/>
    <property type="match status" value="1"/>
</dbReference>
<dbReference type="EMBL" id="JAVDVX010000005">
    <property type="protein sequence ID" value="MDR7091031.1"/>
    <property type="molecule type" value="Genomic_DNA"/>
</dbReference>
<comment type="caution">
    <text evidence="10">The sequence shown here is derived from an EMBL/GenBank/DDBJ whole genome shotgun (WGS) entry which is preliminary data.</text>
</comment>
<dbReference type="Pfam" id="PF25944">
    <property type="entry name" value="Beta-barrel_RND"/>
    <property type="match status" value="1"/>
</dbReference>
<feature type="compositionally biased region" description="Basic and acidic residues" evidence="6">
    <location>
        <begin position="350"/>
        <end position="371"/>
    </location>
</feature>
<keyword evidence="4 5" id="KW-0175">Coiled coil</keyword>
<dbReference type="RefSeq" id="WP_310073837.1">
    <property type="nucleotide sequence ID" value="NZ_JAVDVX010000005.1"/>
</dbReference>
<comment type="similarity">
    <text evidence="2">Belongs to the membrane fusion protein (MFP) (TC 8.A.1) family.</text>
</comment>
<evidence type="ECO:0000256" key="4">
    <source>
        <dbReference type="ARBA" id="ARBA00023054"/>
    </source>
</evidence>
<dbReference type="InterPro" id="IPR006143">
    <property type="entry name" value="RND_pump_MFP"/>
</dbReference>
<evidence type="ECO:0000313" key="10">
    <source>
        <dbReference type="EMBL" id="MDR7091031.1"/>
    </source>
</evidence>
<evidence type="ECO:0000256" key="5">
    <source>
        <dbReference type="SAM" id="Coils"/>
    </source>
</evidence>
<evidence type="ECO:0000256" key="2">
    <source>
        <dbReference type="ARBA" id="ARBA00009477"/>
    </source>
</evidence>
<dbReference type="NCBIfam" id="TIGR01730">
    <property type="entry name" value="RND_mfp"/>
    <property type="match status" value="1"/>
</dbReference>
<accession>A0ABU1V0P7</accession>
<dbReference type="InterPro" id="IPR058626">
    <property type="entry name" value="MdtA-like_b-barrel"/>
</dbReference>
<evidence type="ECO:0000256" key="3">
    <source>
        <dbReference type="ARBA" id="ARBA00022448"/>
    </source>
</evidence>